<name>A0ABV5J276_9BACT</name>
<keyword evidence="2" id="KW-1185">Reference proteome</keyword>
<dbReference type="Proteomes" id="UP001589654">
    <property type="component" value="Unassembled WGS sequence"/>
</dbReference>
<comment type="caution">
    <text evidence="1">The sequence shown here is derived from an EMBL/GenBank/DDBJ whole genome shotgun (WGS) entry which is preliminary data.</text>
</comment>
<gene>
    <name evidence="1" type="ORF">ACFFUR_02220</name>
</gene>
<dbReference type="SUPFAM" id="SSF50956">
    <property type="entry name" value="Thermostable phytase (3-phytase)"/>
    <property type="match status" value="1"/>
</dbReference>
<evidence type="ECO:0000313" key="2">
    <source>
        <dbReference type="Proteomes" id="UP001589654"/>
    </source>
</evidence>
<dbReference type="EMBL" id="JBHMEW010000008">
    <property type="protein sequence ID" value="MFB9210607.1"/>
    <property type="molecule type" value="Genomic_DNA"/>
</dbReference>
<evidence type="ECO:0000313" key="1">
    <source>
        <dbReference type="EMBL" id="MFB9210607.1"/>
    </source>
</evidence>
<proteinExistence type="predicted"/>
<evidence type="ECO:0008006" key="3">
    <source>
        <dbReference type="Google" id="ProtNLM"/>
    </source>
</evidence>
<organism evidence="1 2">
    <name type="scientific">Echinicola jeungdonensis</name>
    <dbReference type="NCBI Taxonomy" id="709343"/>
    <lineage>
        <taxon>Bacteria</taxon>
        <taxon>Pseudomonadati</taxon>
        <taxon>Bacteroidota</taxon>
        <taxon>Cytophagia</taxon>
        <taxon>Cytophagales</taxon>
        <taxon>Cyclobacteriaceae</taxon>
        <taxon>Echinicola</taxon>
    </lineage>
</organism>
<sequence>MNFIVNFLVKLSFLISLIPFQVSEEIFDRYHIRVNPQVQDSLYTGPVQKGLVQDKAINEASGLSKSQLDPGVLYTHNDSGGDPVIYRMDTTGKKLNPIYLKGVKNRDWEDMAIGPGPKKGKSYVYVGEIGDNKAQYPSIQLLRFEEPKGKNKHEIKPQVINLKYPDGPRDAETLLVDPLGGDVFILSKRDSSNTLYKAPASKLSDSEIVLEKVMKLPVTMSVGGDISVDGSKILIKNYWAVYYWERKPGESIPEALSRIPVQLPYSPEPQGEAISFSGDGLSYFTLSEKRYGVEPVLYRYYKKE</sequence>
<reference evidence="1 2" key="1">
    <citation type="submission" date="2024-09" db="EMBL/GenBank/DDBJ databases">
        <authorList>
            <person name="Sun Q."/>
            <person name="Mori K."/>
        </authorList>
    </citation>
    <scope>NUCLEOTIDE SEQUENCE [LARGE SCALE GENOMIC DNA]</scope>
    <source>
        <strain evidence="1 2">CECT 7682</strain>
    </source>
</reference>
<protein>
    <recommendedName>
        <fullName evidence="3">Lipoprotein</fullName>
    </recommendedName>
</protein>
<dbReference type="RefSeq" id="WP_290246857.1">
    <property type="nucleotide sequence ID" value="NZ_JAUFQT010000001.1"/>
</dbReference>
<accession>A0ABV5J276</accession>